<feature type="transmembrane region" description="Helical" evidence="1">
    <location>
        <begin position="261"/>
        <end position="283"/>
    </location>
</feature>
<evidence type="ECO:0000313" key="2">
    <source>
        <dbReference type="EMBL" id="KIN10140.1"/>
    </source>
</evidence>
<feature type="transmembrane region" description="Helical" evidence="1">
    <location>
        <begin position="78"/>
        <end position="96"/>
    </location>
</feature>
<feature type="transmembrane region" description="Helical" evidence="1">
    <location>
        <begin position="316"/>
        <end position="337"/>
    </location>
</feature>
<keyword evidence="1" id="KW-0812">Transmembrane</keyword>
<feature type="transmembrane region" description="Helical" evidence="1">
    <location>
        <begin position="234"/>
        <end position="255"/>
    </location>
</feature>
<proteinExistence type="predicted"/>
<accession>A0A0C3I547</accession>
<dbReference type="EMBL" id="JXOK01000058">
    <property type="protein sequence ID" value="KIN10140.1"/>
    <property type="molecule type" value="Genomic_DNA"/>
</dbReference>
<keyword evidence="1" id="KW-1133">Transmembrane helix</keyword>
<evidence type="ECO:0000313" key="3">
    <source>
        <dbReference type="Proteomes" id="UP000031977"/>
    </source>
</evidence>
<dbReference type="Pfam" id="PF14897">
    <property type="entry name" value="EpsG"/>
    <property type="match status" value="1"/>
</dbReference>
<feature type="transmembrane region" description="Helical" evidence="1">
    <location>
        <begin position="290"/>
        <end position="310"/>
    </location>
</feature>
<dbReference type="STRING" id="50718.SU60_14820"/>
<feature type="transmembrane region" description="Helical" evidence="1">
    <location>
        <begin position="150"/>
        <end position="174"/>
    </location>
</feature>
<protein>
    <recommendedName>
        <fullName evidence="4">Polysaccharide polymerase</fullName>
    </recommendedName>
</protein>
<evidence type="ECO:0008006" key="4">
    <source>
        <dbReference type="Google" id="ProtNLM"/>
    </source>
</evidence>
<sequence length="343" mass="40233">MMCSYDSEIYKNNRRLSLSIFFASVFILFFLAAFRPLGVDADSLGYKYLVDNSNLTELTIEPTFMLLSYFFKLVFDEYAYRGVFVFYALLNLYFLVKVIYDRSCYINVSLATYFLISYFILTFTQIRFSIACSIFILSIIDIVDRRFFKFFIKIAFASLFHFSAVIFIFFYILGSDKFRVSYLFILLVFSFISISFSHVILNILLGNISFLPEYFYYKLYAYLNSGNFNSFNPLNSLSVIVIFFSIVFAWVIVFYDVKFDAFNLTCFKIMVLSVSCFFFFLSFPTLSIRMLNISALMLMYLVPFILSIVVQKRISLILIMVVFFAYFLNQNFVNGLIDVSLLL</sequence>
<keyword evidence="1" id="KW-0472">Membrane</keyword>
<dbReference type="Proteomes" id="UP000031977">
    <property type="component" value="Unassembled WGS sequence"/>
</dbReference>
<dbReference type="RefSeq" id="WP_041156197.1">
    <property type="nucleotide sequence ID" value="NZ_JXOK01000058.1"/>
</dbReference>
<gene>
    <name evidence="2" type="ORF">SU60_14820</name>
</gene>
<name>A0A0C3I547_9VIBR</name>
<dbReference type="AlphaFoldDB" id="A0A0C3I547"/>
<organism evidence="2 3">
    <name type="scientific">Vibrio mytili</name>
    <dbReference type="NCBI Taxonomy" id="50718"/>
    <lineage>
        <taxon>Bacteria</taxon>
        <taxon>Pseudomonadati</taxon>
        <taxon>Pseudomonadota</taxon>
        <taxon>Gammaproteobacteria</taxon>
        <taxon>Vibrionales</taxon>
        <taxon>Vibrionaceae</taxon>
        <taxon>Vibrio</taxon>
    </lineage>
</organism>
<reference evidence="2 3" key="1">
    <citation type="submission" date="2015-01" db="EMBL/GenBank/DDBJ databases">
        <title>Draft genome of Vibrio mytili type strain CAIM 528.</title>
        <authorList>
            <person name="Gonzalez-Castillo A."/>
            <person name="Gomez-Gil B."/>
            <person name="Enciso-Ibarra J."/>
        </authorList>
    </citation>
    <scope>NUCLEOTIDE SEQUENCE [LARGE SCALE GENOMIC DNA]</scope>
    <source>
        <strain evidence="2 3">CAIM 528</strain>
    </source>
</reference>
<keyword evidence="3" id="KW-1185">Reference proteome</keyword>
<comment type="caution">
    <text evidence="2">The sequence shown here is derived from an EMBL/GenBank/DDBJ whole genome shotgun (WGS) entry which is preliminary data.</text>
</comment>
<feature type="transmembrane region" description="Helical" evidence="1">
    <location>
        <begin position="180"/>
        <end position="205"/>
    </location>
</feature>
<dbReference type="InterPro" id="IPR049458">
    <property type="entry name" value="EpsG-like"/>
</dbReference>
<dbReference type="OrthoDB" id="6631730at2"/>
<evidence type="ECO:0000256" key="1">
    <source>
        <dbReference type="SAM" id="Phobius"/>
    </source>
</evidence>